<keyword evidence="4" id="KW-1185">Reference proteome</keyword>
<evidence type="ECO:0000256" key="1">
    <source>
        <dbReference type="SAM" id="MobiDB-lite"/>
    </source>
</evidence>
<feature type="transmembrane region" description="Helical" evidence="2">
    <location>
        <begin position="7"/>
        <end position="26"/>
    </location>
</feature>
<organism evidence="3 4">
    <name type="scientific">Mycobacterium shinjukuense</name>
    <dbReference type="NCBI Taxonomy" id="398694"/>
    <lineage>
        <taxon>Bacteria</taxon>
        <taxon>Bacillati</taxon>
        <taxon>Actinomycetota</taxon>
        <taxon>Actinomycetes</taxon>
        <taxon>Mycobacteriales</taxon>
        <taxon>Mycobacteriaceae</taxon>
        <taxon>Mycobacterium</taxon>
    </lineage>
</organism>
<name>A0A7I7MLF8_9MYCO</name>
<dbReference type="Proteomes" id="UP000467236">
    <property type="component" value="Chromosome"/>
</dbReference>
<accession>A0A7I7MLF8</accession>
<dbReference type="KEGG" id="mshj:MSHI_09840"/>
<keyword evidence="2" id="KW-1133">Transmembrane helix</keyword>
<dbReference type="AlphaFoldDB" id="A0A7I7MLF8"/>
<sequence length="115" mass="12020">MRPPSILQMVAWLPTFVVVTGIAGLVTDSLDAVLGVVLIVAGSVASGVMAKGRSDADRVVDIYQHHAASQRNDPMRGHPPGRSRFRGLGARSRAAENGRSVSPRTATSAGDTMSP</sequence>
<protein>
    <submittedName>
        <fullName evidence="3">Uncharacterized protein</fullName>
    </submittedName>
</protein>
<proteinExistence type="predicted"/>
<evidence type="ECO:0000313" key="4">
    <source>
        <dbReference type="Proteomes" id="UP000467236"/>
    </source>
</evidence>
<evidence type="ECO:0000313" key="3">
    <source>
        <dbReference type="EMBL" id="BBX73078.1"/>
    </source>
</evidence>
<feature type="transmembrane region" description="Helical" evidence="2">
    <location>
        <begin position="32"/>
        <end position="50"/>
    </location>
</feature>
<evidence type="ECO:0000256" key="2">
    <source>
        <dbReference type="SAM" id="Phobius"/>
    </source>
</evidence>
<dbReference type="EMBL" id="AP022575">
    <property type="protein sequence ID" value="BBX73078.1"/>
    <property type="molecule type" value="Genomic_DNA"/>
</dbReference>
<gene>
    <name evidence="3" type="ORF">MSHI_09840</name>
</gene>
<keyword evidence="2" id="KW-0812">Transmembrane</keyword>
<feature type="region of interest" description="Disordered" evidence="1">
    <location>
        <begin position="67"/>
        <end position="115"/>
    </location>
</feature>
<keyword evidence="2" id="KW-0472">Membrane</keyword>
<reference evidence="3 4" key="1">
    <citation type="journal article" date="2019" name="Emerg. Microbes Infect.">
        <title>Comprehensive subspecies identification of 175 nontuberculous mycobacteria species based on 7547 genomic profiles.</title>
        <authorList>
            <person name="Matsumoto Y."/>
            <person name="Kinjo T."/>
            <person name="Motooka D."/>
            <person name="Nabeya D."/>
            <person name="Jung N."/>
            <person name="Uechi K."/>
            <person name="Horii T."/>
            <person name="Iida T."/>
            <person name="Fujita J."/>
            <person name="Nakamura S."/>
        </authorList>
    </citation>
    <scope>NUCLEOTIDE SEQUENCE [LARGE SCALE GENOMIC DNA]</scope>
    <source>
        <strain evidence="3 4">JCM 14233</strain>
    </source>
</reference>
<feature type="compositionally biased region" description="Polar residues" evidence="1">
    <location>
        <begin position="99"/>
        <end position="115"/>
    </location>
</feature>